<dbReference type="Proteomes" id="UP000315938">
    <property type="component" value="Unassembled WGS sequence"/>
</dbReference>
<organism evidence="1 2">
    <name type="scientific">Acholeplasma laidlawii</name>
    <dbReference type="NCBI Taxonomy" id="2148"/>
    <lineage>
        <taxon>Bacteria</taxon>
        <taxon>Bacillati</taxon>
        <taxon>Mycoplasmatota</taxon>
        <taxon>Mollicutes</taxon>
        <taxon>Acholeplasmatales</taxon>
        <taxon>Acholeplasmataceae</taxon>
        <taxon>Acholeplasma</taxon>
    </lineage>
</organism>
<dbReference type="GeneID" id="41338287"/>
<dbReference type="EMBL" id="VKID01000001">
    <property type="protein sequence ID" value="TRY00459.1"/>
    <property type="molecule type" value="Genomic_DNA"/>
</dbReference>
<evidence type="ECO:0000313" key="2">
    <source>
        <dbReference type="Proteomes" id="UP000315938"/>
    </source>
</evidence>
<evidence type="ECO:0000313" key="1">
    <source>
        <dbReference type="EMBL" id="TRY00459.1"/>
    </source>
</evidence>
<comment type="caution">
    <text evidence="1">The sequence shown here is derived from an EMBL/GenBank/DDBJ whole genome shotgun (WGS) entry which is preliminary data.</text>
</comment>
<sequence length="471" mass="55232">MKENFIRGTYLEVDFDKQIITHQQDVETIKNILNDIINTKNEAYINRYHQGFLDINDPDILDTLPKIVEMLEQQFIESIKVNSTLSSVISNFIINLEVLSSYHEDIISYMWEILDEMHTRMYYSLLDSQTKLVIEMKNFQPKYLFDLPDNVIGILYKDRPSSLEIDILDSKCIACLASRDTYKIGSSYKFKKYDLGLLPGLELEYTKLTRKDRGKFQLGLAIHKLSQIHKAKHVDPDFVIVEPEKGYIQTSGVACLARRQVFYKKLFETFPNSDILITLPKLELLDVYFSQGNETKLDVTTITNHSNIYEIELKSAFKTPNDRVCITIPDIEDVNEFNQIKKYLEHFSIKKFGYKLKIGLEVNTEYSSLNLSAFKGFEYAIIDLDKRFELLLPDEVNSIKYALQHSDLRNILYRKSKRTYAMGKDLYNPDFVQKLIYRGFRKFTIKPELFPLYSEIIYRYNQGERLYGKTV</sequence>
<reference evidence="1 2" key="1">
    <citation type="submission" date="2019-07" db="EMBL/GenBank/DDBJ databases">
        <title>Genome sequence of Acholeplasma laidlawii strain with increased resistance to erythromycin.</title>
        <authorList>
            <person name="Medvedeva E.S."/>
            <person name="Baranova N.B."/>
            <person name="Siniagina M.N."/>
            <person name="Mouzykantov A."/>
            <person name="Chernova O.A."/>
            <person name="Chernov V.M."/>
        </authorList>
    </citation>
    <scope>NUCLEOTIDE SEQUENCE [LARGE SCALE GENOMIC DNA]</scope>
    <source>
        <strain evidence="1 2">PG8REry</strain>
    </source>
</reference>
<dbReference type="RefSeq" id="WP_041633711.1">
    <property type="nucleotide sequence ID" value="NZ_JACAOE010000001.1"/>
</dbReference>
<protein>
    <submittedName>
        <fullName evidence="1">Uncharacterized protein</fullName>
    </submittedName>
</protein>
<proteinExistence type="predicted"/>
<dbReference type="AlphaFoldDB" id="A0A553IJU4"/>
<name>A0A553IJU4_ACHLA</name>
<gene>
    <name evidence="1" type="ORF">FNV44_05225</name>
</gene>
<accession>A0A553IJU4</accession>